<accession>A0A1G8KLU9</accession>
<keyword evidence="1" id="KW-1133">Transmembrane helix</keyword>
<keyword evidence="1" id="KW-0472">Membrane</keyword>
<name>A0A1G8KLU9_9ACTN</name>
<feature type="transmembrane region" description="Helical" evidence="1">
    <location>
        <begin position="55"/>
        <end position="73"/>
    </location>
</feature>
<keyword evidence="3" id="KW-1185">Reference proteome</keyword>
<evidence type="ECO:0000256" key="1">
    <source>
        <dbReference type="SAM" id="Phobius"/>
    </source>
</evidence>
<sequence>MGRPGVDLQAKAIEAMAYGVSLISALFLAGFSYALSPYTYGHGVGGRLVDPDTVAALNLFTSTSIVMGGVMLLLKRNSKLNVVTSAVVVVFDLARIVYLNTLS</sequence>
<reference evidence="2 3" key="1">
    <citation type="submission" date="2016-10" db="EMBL/GenBank/DDBJ databases">
        <authorList>
            <person name="de Groot N.N."/>
        </authorList>
    </citation>
    <scope>NUCLEOTIDE SEQUENCE [LARGE SCALE GENOMIC DNA]</scope>
    <source>
        <strain evidence="2 3">CPCC 201354</strain>
    </source>
</reference>
<organism evidence="2 3">
    <name type="scientific">Sinosporangium album</name>
    <dbReference type="NCBI Taxonomy" id="504805"/>
    <lineage>
        <taxon>Bacteria</taxon>
        <taxon>Bacillati</taxon>
        <taxon>Actinomycetota</taxon>
        <taxon>Actinomycetes</taxon>
        <taxon>Streptosporangiales</taxon>
        <taxon>Streptosporangiaceae</taxon>
        <taxon>Sinosporangium</taxon>
    </lineage>
</organism>
<dbReference type="Proteomes" id="UP000198923">
    <property type="component" value="Unassembled WGS sequence"/>
</dbReference>
<feature type="transmembrane region" description="Helical" evidence="1">
    <location>
        <begin position="80"/>
        <end position="98"/>
    </location>
</feature>
<dbReference type="RefSeq" id="WP_093175826.1">
    <property type="nucleotide sequence ID" value="NZ_FNCN01000052.1"/>
</dbReference>
<dbReference type="EMBL" id="FNCN01000052">
    <property type="protein sequence ID" value="SDI44395.1"/>
    <property type="molecule type" value="Genomic_DNA"/>
</dbReference>
<feature type="transmembrane region" description="Helical" evidence="1">
    <location>
        <begin position="12"/>
        <end position="35"/>
    </location>
</feature>
<keyword evidence="1" id="KW-0812">Transmembrane</keyword>
<evidence type="ECO:0000313" key="3">
    <source>
        <dbReference type="Proteomes" id="UP000198923"/>
    </source>
</evidence>
<dbReference type="AlphaFoldDB" id="A0A1G8KLU9"/>
<gene>
    <name evidence="2" type="ORF">SAMN05421505_15219</name>
</gene>
<proteinExistence type="predicted"/>
<protein>
    <submittedName>
        <fullName evidence="2">Uncharacterized protein</fullName>
    </submittedName>
</protein>
<evidence type="ECO:0000313" key="2">
    <source>
        <dbReference type="EMBL" id="SDI44395.1"/>
    </source>
</evidence>